<dbReference type="EMBL" id="ASHM01087144">
    <property type="protein sequence ID" value="PNX62226.1"/>
    <property type="molecule type" value="Genomic_DNA"/>
</dbReference>
<organism evidence="1 2">
    <name type="scientific">Trifolium pratense</name>
    <name type="common">Red clover</name>
    <dbReference type="NCBI Taxonomy" id="57577"/>
    <lineage>
        <taxon>Eukaryota</taxon>
        <taxon>Viridiplantae</taxon>
        <taxon>Streptophyta</taxon>
        <taxon>Embryophyta</taxon>
        <taxon>Tracheophyta</taxon>
        <taxon>Spermatophyta</taxon>
        <taxon>Magnoliopsida</taxon>
        <taxon>eudicotyledons</taxon>
        <taxon>Gunneridae</taxon>
        <taxon>Pentapetalae</taxon>
        <taxon>rosids</taxon>
        <taxon>fabids</taxon>
        <taxon>Fabales</taxon>
        <taxon>Fabaceae</taxon>
        <taxon>Papilionoideae</taxon>
        <taxon>50 kb inversion clade</taxon>
        <taxon>NPAAA clade</taxon>
        <taxon>Hologalegina</taxon>
        <taxon>IRL clade</taxon>
        <taxon>Trifolieae</taxon>
        <taxon>Trifolium</taxon>
    </lineage>
</organism>
<name>A0A2K3K7I1_TRIPR</name>
<proteinExistence type="predicted"/>
<accession>A0A2K3K7I1</accession>
<reference evidence="1 2" key="1">
    <citation type="journal article" date="2014" name="Am. J. Bot.">
        <title>Genome assembly and annotation for red clover (Trifolium pratense; Fabaceae).</title>
        <authorList>
            <person name="Istvanek J."/>
            <person name="Jaros M."/>
            <person name="Krenek A."/>
            <person name="Repkova J."/>
        </authorList>
    </citation>
    <scope>NUCLEOTIDE SEQUENCE [LARGE SCALE GENOMIC DNA]</scope>
    <source>
        <strain evidence="2">cv. Tatra</strain>
        <tissue evidence="1">Young leaves</tissue>
    </source>
</reference>
<dbReference type="AlphaFoldDB" id="A0A2K3K7I1"/>
<gene>
    <name evidence="1" type="ORF">L195_g052865</name>
</gene>
<reference evidence="1 2" key="2">
    <citation type="journal article" date="2017" name="Front. Plant Sci.">
        <title>Gene Classification and Mining of Molecular Markers Useful in Red Clover (Trifolium pratense) Breeding.</title>
        <authorList>
            <person name="Istvanek J."/>
            <person name="Dluhosova J."/>
            <person name="Dluhos P."/>
            <person name="Patkova L."/>
            <person name="Nedelnik J."/>
            <person name="Repkova J."/>
        </authorList>
    </citation>
    <scope>NUCLEOTIDE SEQUENCE [LARGE SCALE GENOMIC DNA]</scope>
    <source>
        <strain evidence="2">cv. Tatra</strain>
        <tissue evidence="1">Young leaves</tissue>
    </source>
</reference>
<dbReference type="Proteomes" id="UP000236291">
    <property type="component" value="Unassembled WGS sequence"/>
</dbReference>
<evidence type="ECO:0000313" key="1">
    <source>
        <dbReference type="EMBL" id="PNX62226.1"/>
    </source>
</evidence>
<comment type="caution">
    <text evidence="1">The sequence shown here is derived from an EMBL/GenBank/DDBJ whole genome shotgun (WGS) entry which is preliminary data.</text>
</comment>
<sequence>MSIVGDSTGISGDGNLSRSLLVLREVVVVVGCYGDFNAKKHDAMFSPVVGCLRVVPAL</sequence>
<evidence type="ECO:0000313" key="2">
    <source>
        <dbReference type="Proteomes" id="UP000236291"/>
    </source>
</evidence>
<protein>
    <submittedName>
        <fullName evidence="1">Uncharacterized protein</fullName>
    </submittedName>
</protein>